<accession>A0A445EYE9</accession>
<sequence>MTRKKPLFFVTSTYDDRKSKYDRMGKDDGLGKHFDSYVKNDRLVDIIDKELIHKVDVEQLICVAKIAIDCLRESGRERPYMEEVVKRLQELHFMEKYQRERTHLSSELTKELVNATPFVSNNVSVLSVLIGRAKWRGELHGVNHLLFADDYFIFCKVDGVECELLANILENYGKYLGLLSPLGHIKKVVFSFVKDKVTTQVCHVQVFGVPKLLYGRVVDCVWGVGRILGCGAMLGLGEKHMHLFNQSLPHILEISLLGIFSSQGSRCWNKDLLKAFLERKDVEEVLKFPILPHNGKHKRKAILREVCRWPIFNMIYIPWGKEHGGYAASEGPWELEPTVVSVRINVSCERRVTYVGTNK</sequence>
<keyword evidence="2" id="KW-1185">Reference proteome</keyword>
<proteinExistence type="predicted"/>
<gene>
    <name evidence="1" type="ORF">D0Y65_055244</name>
</gene>
<dbReference type="AlphaFoldDB" id="A0A445EYE9"/>
<name>A0A445EYE9_GLYSO</name>
<protein>
    <submittedName>
        <fullName evidence="1">Uncharacterized protein</fullName>
    </submittedName>
</protein>
<comment type="caution">
    <text evidence="1">The sequence shown here is derived from an EMBL/GenBank/DDBJ whole genome shotgun (WGS) entry which is preliminary data.</text>
</comment>
<reference evidence="1 2" key="1">
    <citation type="submission" date="2018-09" db="EMBL/GenBank/DDBJ databases">
        <title>A high-quality reference genome of wild soybean provides a powerful tool to mine soybean genomes.</title>
        <authorList>
            <person name="Xie M."/>
            <person name="Chung C.Y.L."/>
            <person name="Li M.-W."/>
            <person name="Wong F.-L."/>
            <person name="Chan T.-F."/>
            <person name="Lam H.-M."/>
        </authorList>
    </citation>
    <scope>NUCLEOTIDE SEQUENCE [LARGE SCALE GENOMIC DNA]</scope>
    <source>
        <strain evidence="2">cv. W05</strain>
        <tissue evidence="1">Hypocotyl of etiolated seedlings</tissue>
    </source>
</reference>
<dbReference type="EMBL" id="QZWG01001010">
    <property type="protein sequence ID" value="RZB41415.1"/>
    <property type="molecule type" value="Genomic_DNA"/>
</dbReference>
<organism evidence="1 2">
    <name type="scientific">Glycine soja</name>
    <name type="common">Wild soybean</name>
    <dbReference type="NCBI Taxonomy" id="3848"/>
    <lineage>
        <taxon>Eukaryota</taxon>
        <taxon>Viridiplantae</taxon>
        <taxon>Streptophyta</taxon>
        <taxon>Embryophyta</taxon>
        <taxon>Tracheophyta</taxon>
        <taxon>Spermatophyta</taxon>
        <taxon>Magnoliopsida</taxon>
        <taxon>eudicotyledons</taxon>
        <taxon>Gunneridae</taxon>
        <taxon>Pentapetalae</taxon>
        <taxon>rosids</taxon>
        <taxon>fabids</taxon>
        <taxon>Fabales</taxon>
        <taxon>Fabaceae</taxon>
        <taxon>Papilionoideae</taxon>
        <taxon>50 kb inversion clade</taxon>
        <taxon>NPAAA clade</taxon>
        <taxon>indigoferoid/millettioid clade</taxon>
        <taxon>Phaseoleae</taxon>
        <taxon>Glycine</taxon>
        <taxon>Glycine subgen. Soja</taxon>
    </lineage>
</organism>
<evidence type="ECO:0000313" key="1">
    <source>
        <dbReference type="EMBL" id="RZB41415.1"/>
    </source>
</evidence>
<dbReference type="Proteomes" id="UP000289340">
    <property type="component" value="Unassembled WGS sequence"/>
</dbReference>
<evidence type="ECO:0000313" key="2">
    <source>
        <dbReference type="Proteomes" id="UP000289340"/>
    </source>
</evidence>
<dbReference type="Gene3D" id="1.10.510.10">
    <property type="entry name" value="Transferase(Phosphotransferase) domain 1"/>
    <property type="match status" value="1"/>
</dbReference>